<proteinExistence type="predicted"/>
<accession>A0A084T271</accession>
<dbReference type="AlphaFoldDB" id="A0A084T271"/>
<evidence type="ECO:0000313" key="2">
    <source>
        <dbReference type="Proteomes" id="UP000028547"/>
    </source>
</evidence>
<dbReference type="EMBL" id="JPMI01000003">
    <property type="protein sequence ID" value="KFA94806.1"/>
    <property type="molecule type" value="Genomic_DNA"/>
</dbReference>
<protein>
    <submittedName>
        <fullName evidence="1">Uncharacterized protein</fullName>
    </submittedName>
</protein>
<dbReference type="Proteomes" id="UP000028547">
    <property type="component" value="Unassembled WGS sequence"/>
</dbReference>
<organism evidence="1 2">
    <name type="scientific">Archangium violaceum Cb vi76</name>
    <dbReference type="NCBI Taxonomy" id="1406225"/>
    <lineage>
        <taxon>Bacteria</taxon>
        <taxon>Pseudomonadati</taxon>
        <taxon>Myxococcota</taxon>
        <taxon>Myxococcia</taxon>
        <taxon>Myxococcales</taxon>
        <taxon>Cystobacterineae</taxon>
        <taxon>Archangiaceae</taxon>
        <taxon>Archangium</taxon>
    </lineage>
</organism>
<name>A0A084T271_9BACT</name>
<comment type="caution">
    <text evidence="1">The sequence shown here is derived from an EMBL/GenBank/DDBJ whole genome shotgun (WGS) entry which is preliminary data.</text>
</comment>
<reference evidence="1 2" key="1">
    <citation type="submission" date="2014-07" db="EMBL/GenBank/DDBJ databases">
        <title>Draft Genome Sequence of Gephyronic Acid Producer, Cystobacter violaceus Strain Cb vi76.</title>
        <authorList>
            <person name="Stevens D.C."/>
            <person name="Young J."/>
            <person name="Carmichael R."/>
            <person name="Tan J."/>
            <person name="Taylor R.E."/>
        </authorList>
    </citation>
    <scope>NUCLEOTIDE SEQUENCE [LARGE SCALE GENOMIC DNA]</scope>
    <source>
        <strain evidence="1 2">Cb vi76</strain>
    </source>
</reference>
<sequence>MFTHNVVDFQDHLPAWRLYMVSEVMMSLYDVDKKNHRHLSQLYEVTFRETAWGALYFALSGNAPESAERTALRLQAVLRFWDSLQHGRYLHQSLNRFMTLEELMTDACGWAMNTWCPEGGASVRSRFAVASERMARATREDCIEAIMRQFPRILPFADRNHLNHPEVVMDSSAWREHLATLDTAEFDRISAVRPGAVLQRLYIWDRQLDLQ</sequence>
<gene>
    <name evidence="1" type="ORF">Q664_00085</name>
</gene>
<evidence type="ECO:0000313" key="1">
    <source>
        <dbReference type="EMBL" id="KFA94806.1"/>
    </source>
</evidence>